<comment type="caution">
    <text evidence="1">The sequence shown here is derived from an EMBL/GenBank/DDBJ whole genome shotgun (WGS) entry which is preliminary data.</text>
</comment>
<accession>A0ACC2VFU9</accession>
<keyword evidence="2" id="KW-1185">Reference proteome</keyword>
<proteinExistence type="predicted"/>
<name>A0ACC2VFU9_9TREE</name>
<sequence length="978" mass="107914">MPADMAKQTRFVDFSHRMTTDDQGSPRKASKGFPSSPGLQNHFAQLSSPSYGNSAAKLLESQSKSTETTNTGRQSTIRPTISTYRLSSNNVAQPSSILSPMPTSPPYTAGHSGAQFYSPSIHQHRQLEPVTPKSDSDSSSDVFNPYSFNIGHSSQAFQSQDSQNDTAAQNRLDPDLYSYPSSYEHTLIPSGLRLASPFGSPASSPTTRSFLPTSLLDESNDIVVRGLQISDTARRVETENYADDEDSSDENYSTRQAYITPRKDRENEGHCQAFAKTSPFDPFVADGYDKRTLSAGLSIDLPKASGYVQEGVQQIDAEVMDDSARRCSGAFDGASEGEESRTTATESEKQLFCGSSRYLLIGGLGPEIGEDELADAITKKADIYTLVGKHLPAHGIAIVIFHDHRAAGLIYQAIQCGALELSKEADRVYVKFLQAQECHKILGEAIRPCLFNNEAKVCITLTSAANLIFPPVEPLKRTLSTLGDLQEFRAISSSENAFLATFCDSRIGPVAVERLHKKFIGNAQLRLTLTDFVTESNPGTETAPLAQTDIDCRHLAKHFATVNPTSSFEPDVFKTQTWIGLSSTESPSKSAGLSPLRVPFAISSDDRPFRQVSTSSLLDFPNKWNETTVFDSTFDTPTKTMASRSAGRHDDISGLSSFTTSPGEKLSSSSDMRPTNLTLIEQLNAKFARLHSIEEDTTLQHDLKWVDEGNVKPFGPALPSHRLLLESTSLPVTPRKSLPKELNSPQPFALSPLGSSPLCQPTRQSYSLNTTPKYVAHLGQQARQIEIMKNVPREMMINLHELRTGSDPRTSVMIKDIPNKLSRQQLIDCIQEVVPGEIDFVYLRFDFVNQCNVAYAFVNFTSGKFPLPDGPVGICTYPFRALSGIVSFRFVSFRQSKTWAKVEHLLQRKGSSVSNFRRLEAIARTDKASSSHPRGKDAFVAHFVHSPIMMCEEKWRPVLLDEQGEIVSQSYFRKAKPY</sequence>
<dbReference type="Proteomes" id="UP001227268">
    <property type="component" value="Unassembled WGS sequence"/>
</dbReference>
<reference evidence="1" key="1">
    <citation type="submission" date="2023-04" db="EMBL/GenBank/DDBJ databases">
        <title>Draft Genome sequencing of Naganishia species isolated from polar environments using Oxford Nanopore Technology.</title>
        <authorList>
            <person name="Leo P."/>
            <person name="Venkateswaran K."/>
        </authorList>
    </citation>
    <scope>NUCLEOTIDE SEQUENCE</scope>
    <source>
        <strain evidence="1">MNA-CCFEE 5423</strain>
    </source>
</reference>
<evidence type="ECO:0000313" key="1">
    <source>
        <dbReference type="EMBL" id="KAJ9098275.1"/>
    </source>
</evidence>
<dbReference type="EMBL" id="JASBWT010000015">
    <property type="protein sequence ID" value="KAJ9098275.1"/>
    <property type="molecule type" value="Genomic_DNA"/>
</dbReference>
<protein>
    <submittedName>
        <fullName evidence="1">Uncharacterized protein</fullName>
    </submittedName>
</protein>
<gene>
    <name evidence="1" type="ORF">QFC21_004604</name>
</gene>
<organism evidence="1 2">
    <name type="scientific">Naganishia friedmannii</name>
    <dbReference type="NCBI Taxonomy" id="89922"/>
    <lineage>
        <taxon>Eukaryota</taxon>
        <taxon>Fungi</taxon>
        <taxon>Dikarya</taxon>
        <taxon>Basidiomycota</taxon>
        <taxon>Agaricomycotina</taxon>
        <taxon>Tremellomycetes</taxon>
        <taxon>Filobasidiales</taxon>
        <taxon>Filobasidiaceae</taxon>
        <taxon>Naganishia</taxon>
    </lineage>
</organism>
<evidence type="ECO:0000313" key="2">
    <source>
        <dbReference type="Proteomes" id="UP001227268"/>
    </source>
</evidence>